<feature type="compositionally biased region" description="Polar residues" evidence="1">
    <location>
        <begin position="29"/>
        <end position="40"/>
    </location>
</feature>
<reference evidence="2 3" key="1">
    <citation type="journal article" date="2015" name="Genome Biol.">
        <title>Comparative genomics of Steinernema reveals deeply conserved gene regulatory networks.</title>
        <authorList>
            <person name="Dillman A.R."/>
            <person name="Macchietto M."/>
            <person name="Porter C.F."/>
            <person name="Rogers A."/>
            <person name="Williams B."/>
            <person name="Antoshechkin I."/>
            <person name="Lee M.M."/>
            <person name="Goodwin Z."/>
            <person name="Lu X."/>
            <person name="Lewis E.E."/>
            <person name="Goodrich-Blair H."/>
            <person name="Stock S.P."/>
            <person name="Adams B.J."/>
            <person name="Sternberg P.W."/>
            <person name="Mortazavi A."/>
        </authorList>
    </citation>
    <scope>NUCLEOTIDE SEQUENCE [LARGE SCALE GENOMIC DNA]</scope>
    <source>
        <strain evidence="2 3">ALL</strain>
    </source>
</reference>
<evidence type="ECO:0000313" key="3">
    <source>
        <dbReference type="Proteomes" id="UP000298663"/>
    </source>
</evidence>
<dbReference type="EMBL" id="AZBU02000008">
    <property type="protein sequence ID" value="TKR68107.1"/>
    <property type="molecule type" value="Genomic_DNA"/>
</dbReference>
<feature type="region of interest" description="Disordered" evidence="1">
    <location>
        <begin position="88"/>
        <end position="111"/>
    </location>
</feature>
<dbReference type="AlphaFoldDB" id="A0A4U5MFU5"/>
<comment type="caution">
    <text evidence="2">The sequence shown here is derived from an EMBL/GenBank/DDBJ whole genome shotgun (WGS) entry which is preliminary data.</text>
</comment>
<feature type="compositionally biased region" description="Polar residues" evidence="1">
    <location>
        <begin position="88"/>
        <end position="102"/>
    </location>
</feature>
<sequence length="111" mass="12284">METVSRLGLFQFQIAFLRSCLKSPERARNSLSTSTATSQSRFHRGEGGNEGLSRSALYSQSTTNTHTTQSSLIPNSFDRPLLFLAFIQNNGPDPSSSSTQNDRPLLTDRLM</sequence>
<accession>A0A4U5MFU5</accession>
<evidence type="ECO:0000256" key="1">
    <source>
        <dbReference type="SAM" id="MobiDB-lite"/>
    </source>
</evidence>
<keyword evidence="3" id="KW-1185">Reference proteome</keyword>
<evidence type="ECO:0000313" key="2">
    <source>
        <dbReference type="EMBL" id="TKR68107.1"/>
    </source>
</evidence>
<gene>
    <name evidence="2" type="ORF">L596_024140</name>
</gene>
<dbReference type="Proteomes" id="UP000298663">
    <property type="component" value="Unassembled WGS sequence"/>
</dbReference>
<name>A0A4U5MFU5_STECR</name>
<feature type="region of interest" description="Disordered" evidence="1">
    <location>
        <begin position="24"/>
        <end position="73"/>
    </location>
</feature>
<proteinExistence type="predicted"/>
<organism evidence="2 3">
    <name type="scientific">Steinernema carpocapsae</name>
    <name type="common">Entomopathogenic nematode</name>
    <dbReference type="NCBI Taxonomy" id="34508"/>
    <lineage>
        <taxon>Eukaryota</taxon>
        <taxon>Metazoa</taxon>
        <taxon>Ecdysozoa</taxon>
        <taxon>Nematoda</taxon>
        <taxon>Chromadorea</taxon>
        <taxon>Rhabditida</taxon>
        <taxon>Tylenchina</taxon>
        <taxon>Panagrolaimomorpha</taxon>
        <taxon>Strongyloidoidea</taxon>
        <taxon>Steinernematidae</taxon>
        <taxon>Steinernema</taxon>
    </lineage>
</organism>
<reference evidence="2 3" key="2">
    <citation type="journal article" date="2019" name="G3 (Bethesda)">
        <title>Hybrid Assembly of the Genome of the Entomopathogenic Nematode Steinernema carpocapsae Identifies the X-Chromosome.</title>
        <authorList>
            <person name="Serra L."/>
            <person name="Macchietto M."/>
            <person name="Macias-Munoz A."/>
            <person name="McGill C.J."/>
            <person name="Rodriguez I.M."/>
            <person name="Rodriguez B."/>
            <person name="Murad R."/>
            <person name="Mortazavi A."/>
        </authorList>
    </citation>
    <scope>NUCLEOTIDE SEQUENCE [LARGE SCALE GENOMIC DNA]</scope>
    <source>
        <strain evidence="2 3">ALL</strain>
    </source>
</reference>
<protein>
    <submittedName>
        <fullName evidence="2">Uncharacterized protein</fullName>
    </submittedName>
</protein>
<feature type="compositionally biased region" description="Low complexity" evidence="1">
    <location>
        <begin position="59"/>
        <end position="71"/>
    </location>
</feature>